<dbReference type="AlphaFoldDB" id="A0A3G6IW99"/>
<dbReference type="KEGG" id="cpso:CPPEL_09740"/>
<accession>A0A3G6IW99</accession>
<dbReference type="RefSeq" id="WP_123960921.1">
    <property type="nucleotide sequence ID" value="NZ_CP033898.1"/>
</dbReference>
<evidence type="ECO:0000313" key="1">
    <source>
        <dbReference type="EMBL" id="AZA10051.1"/>
    </source>
</evidence>
<proteinExistence type="predicted"/>
<evidence type="ECO:0008006" key="3">
    <source>
        <dbReference type="Google" id="ProtNLM"/>
    </source>
</evidence>
<evidence type="ECO:0000313" key="2">
    <source>
        <dbReference type="Proteomes" id="UP000271426"/>
    </source>
</evidence>
<dbReference type="OrthoDB" id="5195799at2"/>
<name>A0A3G6IW99_9CORY</name>
<protein>
    <recommendedName>
        <fullName evidence="3">Alkaline shock protein 23</fullName>
    </recommendedName>
</protein>
<dbReference type="Proteomes" id="UP000271426">
    <property type="component" value="Chromosome"/>
</dbReference>
<dbReference type="EMBL" id="CP033898">
    <property type="protein sequence ID" value="AZA10051.1"/>
    <property type="molecule type" value="Genomic_DNA"/>
</dbReference>
<keyword evidence="2" id="KW-1185">Reference proteome</keyword>
<gene>
    <name evidence="1" type="ORF">CPPEL_09740</name>
</gene>
<sequence>MPTLSLDKAQALVEAVVAIPGVHSMHSGRFGEVALLYPKQRVQGLRFQSVNEESFEVDIVAEFGAENLYDLAEEVRATAAQTLKSDGLDMPVSVVIADIATEQQAEEQE</sequence>
<reference evidence="1 2" key="1">
    <citation type="submission" date="2018-11" db="EMBL/GenBank/DDBJ databases">
        <authorList>
            <person name="Kleinhagauer T."/>
            <person name="Glaeser S.P."/>
            <person name="Spergser J."/>
            <person name="Ruckert C."/>
            <person name="Kaempfer P."/>
            <person name="Busse H.-J."/>
        </authorList>
    </citation>
    <scope>NUCLEOTIDE SEQUENCE [LARGE SCALE GENOMIC DNA]</scope>
    <source>
        <strain evidence="1 2">812CH</strain>
    </source>
</reference>
<organism evidence="1 2">
    <name type="scientific">Corynebacterium pseudopelargi</name>
    <dbReference type="NCBI Taxonomy" id="2080757"/>
    <lineage>
        <taxon>Bacteria</taxon>
        <taxon>Bacillati</taxon>
        <taxon>Actinomycetota</taxon>
        <taxon>Actinomycetes</taxon>
        <taxon>Mycobacteriales</taxon>
        <taxon>Corynebacteriaceae</taxon>
        <taxon>Corynebacterium</taxon>
    </lineage>
</organism>